<organism evidence="1 2">
    <name type="scientific">Nonomuraea insulae</name>
    <dbReference type="NCBI Taxonomy" id="1616787"/>
    <lineage>
        <taxon>Bacteria</taxon>
        <taxon>Bacillati</taxon>
        <taxon>Actinomycetota</taxon>
        <taxon>Actinomycetes</taxon>
        <taxon>Streptosporangiales</taxon>
        <taxon>Streptosporangiaceae</taxon>
        <taxon>Nonomuraea</taxon>
    </lineage>
</organism>
<reference evidence="2" key="1">
    <citation type="journal article" date="2019" name="Int. J. Syst. Evol. Microbiol.">
        <title>The Global Catalogue of Microorganisms (GCM) 10K type strain sequencing project: providing services to taxonomists for standard genome sequencing and annotation.</title>
        <authorList>
            <consortium name="The Broad Institute Genomics Platform"/>
            <consortium name="The Broad Institute Genome Sequencing Center for Infectious Disease"/>
            <person name="Wu L."/>
            <person name="Ma J."/>
        </authorList>
    </citation>
    <scope>NUCLEOTIDE SEQUENCE [LARGE SCALE GENOMIC DNA]</scope>
    <source>
        <strain evidence="2">CCUG 53903</strain>
    </source>
</reference>
<evidence type="ECO:0000313" key="1">
    <source>
        <dbReference type="EMBL" id="MFC5828858.1"/>
    </source>
</evidence>
<dbReference type="EMBL" id="JBHSPA010000041">
    <property type="protein sequence ID" value="MFC5828858.1"/>
    <property type="molecule type" value="Genomic_DNA"/>
</dbReference>
<evidence type="ECO:0000313" key="2">
    <source>
        <dbReference type="Proteomes" id="UP001596058"/>
    </source>
</evidence>
<dbReference type="RefSeq" id="WP_379518352.1">
    <property type="nucleotide sequence ID" value="NZ_JBHSPA010000041.1"/>
</dbReference>
<accession>A0ABW1CX10</accession>
<name>A0ABW1CX10_9ACTN</name>
<evidence type="ECO:0008006" key="3">
    <source>
        <dbReference type="Google" id="ProtNLM"/>
    </source>
</evidence>
<proteinExistence type="predicted"/>
<keyword evidence="2" id="KW-1185">Reference proteome</keyword>
<comment type="caution">
    <text evidence="1">The sequence shown here is derived from an EMBL/GenBank/DDBJ whole genome shotgun (WGS) entry which is preliminary data.</text>
</comment>
<protein>
    <recommendedName>
        <fullName evidence="3">Subtilisin inhibitor-like</fullName>
    </recommendedName>
</protein>
<sequence>MGTISHHQFLALVTAATVAGVLGTDTSATGDSRRVQGYDCGTGLAGAALTAQSAREQAIACDTAHEVSNAIANSGQLATQDEPLTIEAGGVAWSCLNRLTKDKESEYTQCANGAEQVTLGRP</sequence>
<dbReference type="Proteomes" id="UP001596058">
    <property type="component" value="Unassembled WGS sequence"/>
</dbReference>
<gene>
    <name evidence="1" type="ORF">ACFPZ3_33745</name>
</gene>